<dbReference type="Pfam" id="PF04264">
    <property type="entry name" value="YceI"/>
    <property type="match status" value="1"/>
</dbReference>
<feature type="chain" id="PRO_5021190577" evidence="1">
    <location>
        <begin position="21"/>
        <end position="190"/>
    </location>
</feature>
<dbReference type="Proteomes" id="UP000298517">
    <property type="component" value="Unassembled WGS sequence"/>
</dbReference>
<feature type="domain" description="Lipid/polyisoprenoid-binding YceI-like" evidence="2">
    <location>
        <begin position="23"/>
        <end position="189"/>
    </location>
</feature>
<feature type="signal peptide" evidence="1">
    <location>
        <begin position="1"/>
        <end position="20"/>
    </location>
</feature>
<dbReference type="Gene3D" id="2.40.128.110">
    <property type="entry name" value="Lipid/polyisoprenoid-binding, YceI-like"/>
    <property type="match status" value="1"/>
</dbReference>
<dbReference type="AlphaFoldDB" id="A0A4Y8ARQ7"/>
<evidence type="ECO:0000259" key="2">
    <source>
        <dbReference type="SMART" id="SM00867"/>
    </source>
</evidence>
<keyword evidence="4" id="KW-1185">Reference proteome</keyword>
<dbReference type="SUPFAM" id="SSF101874">
    <property type="entry name" value="YceI-like"/>
    <property type="match status" value="1"/>
</dbReference>
<comment type="caution">
    <text evidence="3">The sequence shown here is derived from an EMBL/GenBank/DDBJ whole genome shotgun (WGS) entry which is preliminary data.</text>
</comment>
<protein>
    <submittedName>
        <fullName evidence="3">YceI family protein</fullName>
    </submittedName>
</protein>
<dbReference type="OrthoDB" id="951410at2"/>
<dbReference type="EMBL" id="SNQI01000004">
    <property type="protein sequence ID" value="TEW72904.1"/>
    <property type="molecule type" value="Genomic_DNA"/>
</dbReference>
<dbReference type="PANTHER" id="PTHR34406:SF1">
    <property type="entry name" value="PROTEIN YCEI"/>
    <property type="match status" value="1"/>
</dbReference>
<gene>
    <name evidence="3" type="ORF">E2488_11955</name>
</gene>
<evidence type="ECO:0000313" key="4">
    <source>
        <dbReference type="Proteomes" id="UP000298517"/>
    </source>
</evidence>
<dbReference type="RefSeq" id="WP_134248608.1">
    <property type="nucleotide sequence ID" value="NZ_SNQI01000004.1"/>
</dbReference>
<keyword evidence="1" id="KW-0732">Signal</keyword>
<dbReference type="InterPro" id="IPR036761">
    <property type="entry name" value="TTHA0802/YceI-like_sf"/>
</dbReference>
<name>A0A4Y8ARQ7_9FLAO</name>
<sequence>MKKIGILVLFVVLSFSEVTAQEKYEVDFAKSTITWKGYKPTGSHNGTIEVQSGSILMQDEYIAGGLFSVAMATIKDADGSARLEGHLKSKDFFEVETFPTSKFAITQVEMSENGEATIKGNITIKGITKEISLLGNVRKTDNSVTLKTDVFQINRADFNVKYKSKSFFNDLKEKFINDEFDLQVTIVANK</sequence>
<reference evidence="3 4" key="1">
    <citation type="journal article" date="2011" name="J. Microbiol.">
        <title>Gramella jeungdoensis sp. nov., isolated from a solar saltern in Korea.</title>
        <authorList>
            <person name="Joung Y."/>
            <person name="Kim H."/>
            <person name="Jang T."/>
            <person name="Ahn T.S."/>
            <person name="Joh K."/>
        </authorList>
    </citation>
    <scope>NUCLEOTIDE SEQUENCE [LARGE SCALE GENOMIC DNA]</scope>
    <source>
        <strain evidence="3 4">KCTC 23123</strain>
    </source>
</reference>
<dbReference type="PANTHER" id="PTHR34406">
    <property type="entry name" value="PROTEIN YCEI"/>
    <property type="match status" value="1"/>
</dbReference>
<dbReference type="SMART" id="SM00867">
    <property type="entry name" value="YceI"/>
    <property type="match status" value="1"/>
</dbReference>
<evidence type="ECO:0000256" key="1">
    <source>
        <dbReference type="SAM" id="SignalP"/>
    </source>
</evidence>
<accession>A0A4Y8ARQ7</accession>
<organism evidence="3 4">
    <name type="scientific">Gramella jeungdoensis</name>
    <dbReference type="NCBI Taxonomy" id="708091"/>
    <lineage>
        <taxon>Bacteria</taxon>
        <taxon>Pseudomonadati</taxon>
        <taxon>Bacteroidota</taxon>
        <taxon>Flavobacteriia</taxon>
        <taxon>Flavobacteriales</taxon>
        <taxon>Flavobacteriaceae</taxon>
        <taxon>Christiangramia</taxon>
    </lineage>
</organism>
<dbReference type="InterPro" id="IPR007372">
    <property type="entry name" value="Lipid/polyisoprenoid-bd_YceI"/>
</dbReference>
<proteinExistence type="predicted"/>
<evidence type="ECO:0000313" key="3">
    <source>
        <dbReference type="EMBL" id="TEW72904.1"/>
    </source>
</evidence>